<evidence type="ECO:0000256" key="3">
    <source>
        <dbReference type="ARBA" id="ARBA00023159"/>
    </source>
</evidence>
<dbReference type="Pfam" id="PF00874">
    <property type="entry name" value="PRD"/>
    <property type="match status" value="1"/>
</dbReference>
<dbReference type="InterPro" id="IPR036634">
    <property type="entry name" value="PRD_sf"/>
</dbReference>
<protein>
    <submittedName>
        <fullName evidence="7">PRD domain-containing protein</fullName>
    </submittedName>
</protein>
<evidence type="ECO:0000259" key="5">
    <source>
        <dbReference type="PROSITE" id="PS51094"/>
    </source>
</evidence>
<keyword evidence="1" id="KW-0677">Repeat</keyword>
<name>A0A3E3E6T8_9FIRM</name>
<dbReference type="Pfam" id="PF05043">
    <property type="entry name" value="Mga"/>
    <property type="match status" value="1"/>
</dbReference>
<evidence type="ECO:0000256" key="1">
    <source>
        <dbReference type="ARBA" id="ARBA00022737"/>
    </source>
</evidence>
<dbReference type="EMBL" id="QUSK01000004">
    <property type="protein sequence ID" value="RGD77642.1"/>
    <property type="molecule type" value="Genomic_DNA"/>
</dbReference>
<dbReference type="PANTHER" id="PTHR30185">
    <property type="entry name" value="CRYPTIC BETA-GLUCOSIDE BGL OPERON ANTITERMINATOR"/>
    <property type="match status" value="1"/>
</dbReference>
<dbReference type="InterPro" id="IPR011608">
    <property type="entry name" value="PRD"/>
</dbReference>
<dbReference type="Proteomes" id="UP000260721">
    <property type="component" value="Unassembled WGS sequence"/>
</dbReference>
<dbReference type="InterPro" id="IPR036388">
    <property type="entry name" value="WH-like_DNA-bd_sf"/>
</dbReference>
<dbReference type="Gene3D" id="1.10.10.10">
    <property type="entry name" value="Winged helix-like DNA-binding domain superfamily/Winged helix DNA-binding domain"/>
    <property type="match status" value="2"/>
</dbReference>
<feature type="domain" description="PTS EIIA type-2" evidence="5">
    <location>
        <begin position="500"/>
        <end position="642"/>
    </location>
</feature>
<dbReference type="SUPFAM" id="SSF63520">
    <property type="entry name" value="PTS-regulatory domain, PRD"/>
    <property type="match status" value="1"/>
</dbReference>
<dbReference type="CDD" id="cd00211">
    <property type="entry name" value="PTS_IIA_fru"/>
    <property type="match status" value="1"/>
</dbReference>
<keyword evidence="3" id="KW-0010">Activator</keyword>
<dbReference type="InterPro" id="IPR007737">
    <property type="entry name" value="Mga_HTH"/>
</dbReference>
<evidence type="ECO:0000313" key="7">
    <source>
        <dbReference type="EMBL" id="RGD77642.1"/>
    </source>
</evidence>
<sequence length="647" mass="75418">MKKKYIDLLKYLSIQNSASTSNEIANVLQVSPRSVKNFVHEINSMYGKKIILSSRSGYTINSKSNISLLLNEDTEVLPQTHEERSYYIIKQLFLNHSSSLDIFDVCDYLCVSYSTIRSLLSKMNKTFSSYHIEFTCENEQIRIKGNEKDKRKLISYVINEEYRNSLINTEALAQNFKSIDVFKLQKIIQETFKKHNFYLNDFSSINILLHLCIILDRKIIGSDLHSGSTLFHFDSKSEKDFLMDLHTELEQNFHMVLNDYELFDIYMIFKANANYSLSSFDKELGNVVGENIIQLTEKYVHEINNYYMIDLSSDSFKTPFALHLKNLIFRAKENRYTANSMAQIIRTNSPLVFDIAIFISLDLMEQFNIMINEDETAFLAMHIGAEIERQSESKAKVPAILICPDYHDMSKQITNFLLINFGNQLNLFSVLPEETLIKKVSNPFAIIFTTIPLRYQAKENEMIVPISPIELNSQIDNIQHSVSKSREIFKDHKLRINFHDFFEKDLFIMNNEFESKEQVLTFLCDKLINKNYVDSTFEERVYQRENAATTAFGNIAIPHSADMNAIKTSISVFISKKGINWGHNTVYVILLLAINKADRRQFRYLYESMISFFAEPNIIQDLRNCTSFKDFENFVYSWIDQKEADQK</sequence>
<dbReference type="Gene3D" id="1.10.1790.10">
    <property type="entry name" value="PRD domain"/>
    <property type="match status" value="1"/>
</dbReference>
<evidence type="ECO:0000259" key="6">
    <source>
        <dbReference type="PROSITE" id="PS51372"/>
    </source>
</evidence>
<keyword evidence="2" id="KW-0805">Transcription regulation</keyword>
<dbReference type="InterPro" id="IPR002178">
    <property type="entry name" value="PTS_EIIA_type-2_dom"/>
</dbReference>
<dbReference type="Gene3D" id="3.40.930.10">
    <property type="entry name" value="Mannitol-specific EII, Chain A"/>
    <property type="match status" value="1"/>
</dbReference>
<dbReference type="InterPro" id="IPR016152">
    <property type="entry name" value="PTrfase/Anion_transptr"/>
</dbReference>
<evidence type="ECO:0000256" key="4">
    <source>
        <dbReference type="ARBA" id="ARBA00023163"/>
    </source>
</evidence>
<evidence type="ECO:0000313" key="8">
    <source>
        <dbReference type="Proteomes" id="UP000260721"/>
    </source>
</evidence>
<dbReference type="Pfam" id="PF00359">
    <property type="entry name" value="PTS_EIIA_2"/>
    <property type="match status" value="1"/>
</dbReference>
<reference evidence="7 8" key="1">
    <citation type="submission" date="2018-08" db="EMBL/GenBank/DDBJ databases">
        <title>A genome reference for cultivated species of the human gut microbiota.</title>
        <authorList>
            <person name="Zou Y."/>
            <person name="Xue W."/>
            <person name="Luo G."/>
        </authorList>
    </citation>
    <scope>NUCLEOTIDE SEQUENCE [LARGE SCALE GENOMIC DNA]</scope>
    <source>
        <strain evidence="7 8">TF08-11</strain>
    </source>
</reference>
<comment type="caution">
    <text evidence="7">The sequence shown here is derived from an EMBL/GenBank/DDBJ whole genome shotgun (WGS) entry which is preliminary data.</text>
</comment>
<dbReference type="InterPro" id="IPR050661">
    <property type="entry name" value="BglG_antiterminators"/>
</dbReference>
<dbReference type="AlphaFoldDB" id="A0A3E3E6T8"/>
<dbReference type="GO" id="GO:0006355">
    <property type="term" value="P:regulation of DNA-templated transcription"/>
    <property type="evidence" value="ECO:0007669"/>
    <property type="project" value="InterPro"/>
</dbReference>
<evidence type="ECO:0000256" key="2">
    <source>
        <dbReference type="ARBA" id="ARBA00023015"/>
    </source>
</evidence>
<accession>A0A3E3E6T8</accession>
<proteinExistence type="predicted"/>
<keyword evidence="4" id="KW-0804">Transcription</keyword>
<dbReference type="PANTHER" id="PTHR30185:SF12">
    <property type="entry name" value="TRANSCRIPTIONAL REGULATOR MANR"/>
    <property type="match status" value="1"/>
</dbReference>
<dbReference type="PROSITE" id="PS51094">
    <property type="entry name" value="PTS_EIIA_TYPE_2"/>
    <property type="match status" value="1"/>
</dbReference>
<feature type="domain" description="PRD" evidence="6">
    <location>
        <begin position="287"/>
        <end position="393"/>
    </location>
</feature>
<gene>
    <name evidence="7" type="ORF">DXC78_02410</name>
</gene>
<organism evidence="7 8">
    <name type="scientific">Faecalicoccus pleomorphus</name>
    <dbReference type="NCBI Taxonomy" id="1323"/>
    <lineage>
        <taxon>Bacteria</taxon>
        <taxon>Bacillati</taxon>
        <taxon>Bacillota</taxon>
        <taxon>Erysipelotrichia</taxon>
        <taxon>Erysipelotrichales</taxon>
        <taxon>Erysipelotrichaceae</taxon>
        <taxon>Faecalicoccus</taxon>
    </lineage>
</organism>
<dbReference type="SUPFAM" id="SSF55804">
    <property type="entry name" value="Phoshotransferase/anion transport protein"/>
    <property type="match status" value="1"/>
</dbReference>
<dbReference type="RefSeq" id="WP_117445550.1">
    <property type="nucleotide sequence ID" value="NZ_JADNBU010000013.1"/>
</dbReference>
<dbReference type="PROSITE" id="PS51372">
    <property type="entry name" value="PRD_2"/>
    <property type="match status" value="1"/>
</dbReference>